<dbReference type="AlphaFoldDB" id="A0A5K1BTC4"/>
<dbReference type="GO" id="GO:0030234">
    <property type="term" value="F:enzyme regulator activity"/>
    <property type="evidence" value="ECO:0007669"/>
    <property type="project" value="TreeGrafter"/>
</dbReference>
<dbReference type="InterPro" id="IPR006652">
    <property type="entry name" value="Kelch_1"/>
</dbReference>
<keyword evidence="4" id="KW-0408">Iron</keyword>
<dbReference type="Gene3D" id="2.120.10.80">
    <property type="entry name" value="Kelch-type beta propeller"/>
    <property type="match status" value="2"/>
</dbReference>
<dbReference type="SMART" id="SM00612">
    <property type="entry name" value="Kelch"/>
    <property type="match status" value="3"/>
</dbReference>
<organism evidence="5">
    <name type="scientific">Nymphaea colorata</name>
    <name type="common">pocket water lily</name>
    <dbReference type="NCBI Taxonomy" id="210225"/>
    <lineage>
        <taxon>Eukaryota</taxon>
        <taxon>Viridiplantae</taxon>
        <taxon>Streptophyta</taxon>
        <taxon>Embryophyta</taxon>
        <taxon>Tracheophyta</taxon>
        <taxon>Spermatophyta</taxon>
        <taxon>Magnoliopsida</taxon>
        <taxon>Nymphaeales</taxon>
        <taxon>Nymphaeaceae</taxon>
        <taxon>Nymphaea</taxon>
    </lineage>
</organism>
<sequence length="310" mass="33689">MEQKGDGPGARSSHAVAIVGRKAYVFGGEFEPRVPIDNKTYVFDLDQSAWSLVPANGDIPPPRVGVMMAAVGHTIYVFGGRDADHSELNEFYSFDTTTNQWKLLSSGQTGPENRSYHSMTADDQYVYVFGGCGVKGRLNDLWSYDTKAGCWISYPAPGDACKPRGGPGLEVCGGKVWVVYGFSGEELDDVHCFDPITSEWKQVEPRGDKPSARSVFAAVGIGKYVIVYGGEVDPSDQGHLGAGKFSDEAYALDTETLLWTKLEDKGHCEHPGPRGWCAFSGARGEGMLVYGGNSPTNDRLDDIFFFTPVL</sequence>
<gene>
    <name evidence="5" type="ORF">NYM_LOCUS14673</name>
</gene>
<proteinExistence type="predicted"/>
<comment type="cofactor">
    <cofactor evidence="1">
        <name>Fe(2+)</name>
        <dbReference type="ChEBI" id="CHEBI:29033"/>
    </cofactor>
</comment>
<dbReference type="FunFam" id="2.120.10.80:FF:000102">
    <property type="entry name" value="Nitrile-specifier protein 5"/>
    <property type="match status" value="1"/>
</dbReference>
<dbReference type="FunFam" id="2.120.10.80:FF:000108">
    <property type="entry name" value="Kelch repeat-containing protein"/>
    <property type="match status" value="1"/>
</dbReference>
<dbReference type="GO" id="GO:0005829">
    <property type="term" value="C:cytosol"/>
    <property type="evidence" value="ECO:0007669"/>
    <property type="project" value="TreeGrafter"/>
</dbReference>
<dbReference type="EMBL" id="LR721781">
    <property type="protein sequence ID" value="VVW14966.1"/>
    <property type="molecule type" value="Genomic_DNA"/>
</dbReference>
<keyword evidence="2" id="KW-0880">Kelch repeat</keyword>
<accession>A0A5K1BTC4</accession>
<evidence type="ECO:0000313" key="5">
    <source>
        <dbReference type="EMBL" id="VVW14966.1"/>
    </source>
</evidence>
<dbReference type="GO" id="GO:0005634">
    <property type="term" value="C:nucleus"/>
    <property type="evidence" value="ECO:0007669"/>
    <property type="project" value="TreeGrafter"/>
</dbReference>
<name>A0A5K1BTC4_9MAGN</name>
<dbReference type="SUPFAM" id="SSF117281">
    <property type="entry name" value="Kelch motif"/>
    <property type="match status" value="1"/>
</dbReference>
<dbReference type="PANTHER" id="PTHR47435">
    <property type="entry name" value="KELCH REPEAT PROTEIN (AFU_ORTHOLOGUE AFUA_5G12780)"/>
    <property type="match status" value="1"/>
</dbReference>
<dbReference type="PANTHER" id="PTHR47435:SF4">
    <property type="entry name" value="KELCH REPEAT PROTEIN (AFU_ORTHOLOGUE AFUA_5G12780)"/>
    <property type="match status" value="1"/>
</dbReference>
<dbReference type="GO" id="GO:0019760">
    <property type="term" value="P:glucosinolate metabolic process"/>
    <property type="evidence" value="ECO:0007669"/>
    <property type="project" value="UniProtKB-ARBA"/>
</dbReference>
<evidence type="ECO:0000256" key="4">
    <source>
        <dbReference type="ARBA" id="ARBA00023004"/>
    </source>
</evidence>
<dbReference type="InterPro" id="IPR015915">
    <property type="entry name" value="Kelch-typ_b-propeller"/>
</dbReference>
<reference evidence="5" key="1">
    <citation type="submission" date="2019-09" db="EMBL/GenBank/DDBJ databases">
        <authorList>
            <person name="Zhang L."/>
        </authorList>
    </citation>
    <scope>NUCLEOTIDE SEQUENCE</scope>
</reference>
<evidence type="ECO:0000256" key="2">
    <source>
        <dbReference type="ARBA" id="ARBA00022441"/>
    </source>
</evidence>
<evidence type="ECO:0000256" key="3">
    <source>
        <dbReference type="ARBA" id="ARBA00022737"/>
    </source>
</evidence>
<keyword evidence="3" id="KW-0677">Repeat</keyword>
<evidence type="ECO:0000256" key="1">
    <source>
        <dbReference type="ARBA" id="ARBA00001954"/>
    </source>
</evidence>
<evidence type="ECO:0008006" key="6">
    <source>
        <dbReference type="Google" id="ProtNLM"/>
    </source>
</evidence>
<protein>
    <recommendedName>
        <fullName evidence="6">Nitrile-specifier protein 5</fullName>
    </recommendedName>
</protein>
<dbReference type="Pfam" id="PF24681">
    <property type="entry name" value="Kelch_KLHDC2_KLHL20_DRC7"/>
    <property type="match status" value="1"/>
</dbReference>
<dbReference type="GO" id="GO:0080028">
    <property type="term" value="P:nitrile biosynthetic process"/>
    <property type="evidence" value="ECO:0007669"/>
    <property type="project" value="TreeGrafter"/>
</dbReference>